<name>A0A975DE22_9GAMM</name>
<accession>A0A975DE22</accession>
<dbReference type="CDD" id="cd06231">
    <property type="entry name" value="M14_REP34-like"/>
    <property type="match status" value="1"/>
</dbReference>
<comment type="caution">
    <text evidence="1">Lacks conserved residue(s) required for the propagation of feature annotation.</text>
</comment>
<comment type="similarity">
    <text evidence="1">Belongs to the peptidase M14 family.</text>
</comment>
<feature type="domain" description="Peptidase M14" evidence="2">
    <location>
        <begin position="29"/>
        <end position="315"/>
    </location>
</feature>
<dbReference type="GO" id="GO:0006508">
    <property type="term" value="P:proteolysis"/>
    <property type="evidence" value="ECO:0007669"/>
    <property type="project" value="InterPro"/>
</dbReference>
<evidence type="ECO:0000256" key="1">
    <source>
        <dbReference type="PROSITE-ProRule" id="PRU01379"/>
    </source>
</evidence>
<dbReference type="Proteomes" id="UP000682739">
    <property type="component" value="Chromosome"/>
</dbReference>
<dbReference type="KEGG" id="psym:J1N51_00105"/>
<proteinExistence type="inferred from homology"/>
<dbReference type="RefSeq" id="WP_208831995.1">
    <property type="nucleotide sequence ID" value="NZ_CP072110.1"/>
</dbReference>
<dbReference type="Gene3D" id="3.40.630.10">
    <property type="entry name" value="Zn peptidases"/>
    <property type="match status" value="1"/>
</dbReference>
<dbReference type="EMBL" id="CP072110">
    <property type="protein sequence ID" value="QTH63940.1"/>
    <property type="molecule type" value="Genomic_DNA"/>
</dbReference>
<dbReference type="GO" id="GO:0004181">
    <property type="term" value="F:metallocarboxypeptidase activity"/>
    <property type="evidence" value="ECO:0007669"/>
    <property type="project" value="InterPro"/>
</dbReference>
<dbReference type="SUPFAM" id="SSF53187">
    <property type="entry name" value="Zn-dependent exopeptidases"/>
    <property type="match status" value="1"/>
</dbReference>
<sequence length="315" mass="35570">MTEQAYPIGTPGKKWGPEEKQQWLAQQLVRRSYQEQVVTKLAKLPSYFETEQYGQLNYADLPVIKDADNYPLFVIKSVQWDNQRPTILITGGVHGYETSGVQGALQFALTEAENYIRQFNFVIAPCLSPWGYETINRWNPFAADPNRSFYEGSEAQESLLLMEYLKTNEISPLCHIDLHETTDTDNSEFRPALAARDAIVQKTWNIPDGFYLVADAQNPQADFQTAIIDEVKKITHIAPADDNNELIGVPLQQLGVIEYDAKPLGLCMGMTDAKYKTTTEVYPDSPKVDERNCNDAQVAVIRGALNFILDSERHA</sequence>
<evidence type="ECO:0000259" key="2">
    <source>
        <dbReference type="PROSITE" id="PS52035"/>
    </source>
</evidence>
<dbReference type="AlphaFoldDB" id="A0A975DE22"/>
<evidence type="ECO:0000313" key="4">
    <source>
        <dbReference type="Proteomes" id="UP000682739"/>
    </source>
</evidence>
<dbReference type="PROSITE" id="PS52035">
    <property type="entry name" value="PEPTIDASE_M14"/>
    <property type="match status" value="1"/>
</dbReference>
<dbReference type="InterPro" id="IPR000834">
    <property type="entry name" value="Peptidase_M14"/>
</dbReference>
<dbReference type="GO" id="GO:0008270">
    <property type="term" value="F:zinc ion binding"/>
    <property type="evidence" value="ECO:0007669"/>
    <property type="project" value="InterPro"/>
</dbReference>
<protein>
    <submittedName>
        <fullName evidence="3">M14 family metallocarboxypeptidase</fullName>
    </submittedName>
</protein>
<evidence type="ECO:0000313" key="3">
    <source>
        <dbReference type="EMBL" id="QTH63940.1"/>
    </source>
</evidence>
<keyword evidence="4" id="KW-1185">Reference proteome</keyword>
<dbReference type="GO" id="GO:0016788">
    <property type="term" value="F:hydrolase activity, acting on ester bonds"/>
    <property type="evidence" value="ECO:0007669"/>
    <property type="project" value="InterPro"/>
</dbReference>
<gene>
    <name evidence="3" type="ORF">J1N51_00105</name>
</gene>
<dbReference type="Pfam" id="PF00246">
    <property type="entry name" value="Peptidase_M14"/>
    <property type="match status" value="1"/>
</dbReference>
<organism evidence="3 4">
    <name type="scientific">Psychrosphaera ytuae</name>
    <dbReference type="NCBI Taxonomy" id="2820710"/>
    <lineage>
        <taxon>Bacteria</taxon>
        <taxon>Pseudomonadati</taxon>
        <taxon>Pseudomonadota</taxon>
        <taxon>Gammaproteobacteria</taxon>
        <taxon>Alteromonadales</taxon>
        <taxon>Pseudoalteromonadaceae</taxon>
        <taxon>Psychrosphaera</taxon>
    </lineage>
</organism>
<reference evidence="3" key="1">
    <citation type="submission" date="2021-03" db="EMBL/GenBank/DDBJ databases">
        <title>Description of Psychrosphaera ytuae sp. nov. isolated from deep sea sediment of South China Sea.</title>
        <authorList>
            <person name="Zhang J."/>
            <person name="Xu X.-D."/>
        </authorList>
    </citation>
    <scope>NUCLEOTIDE SEQUENCE</scope>
    <source>
        <strain evidence="3">MTZ26</strain>
    </source>
</reference>